<comment type="similarity">
    <text evidence="2 7">Belongs to the Tic20 family.</text>
</comment>
<dbReference type="GO" id="GO:0009706">
    <property type="term" value="C:chloroplast inner membrane"/>
    <property type="evidence" value="ECO:0007669"/>
    <property type="project" value="UniProtKB-SubCell"/>
</dbReference>
<dbReference type="Pfam" id="PF16166">
    <property type="entry name" value="TIC20"/>
    <property type="match status" value="1"/>
</dbReference>
<comment type="function">
    <text evidence="7">Involved in protein precursor import into chloroplasts.</text>
</comment>
<dbReference type="PANTHER" id="PTHR37952">
    <property type="match status" value="1"/>
</dbReference>
<dbReference type="InterPro" id="IPR005691">
    <property type="entry name" value="Tic20"/>
</dbReference>
<sequence>MAIASEKVGEFAASGFVFKDSVEIVSVEDPDVLGVRLYISDFKRSLTDKLAKDFFSEPSQASVTCAATGALSVPELSRIRGSEGHEVFSERKGLSLFKNKTLRVRRLLDEKNQTLLYIAYSTRLSSAPDEGISSGRYRTSICALPLISAPTIFAARCRTAAAYAAKAAIPLPGVEARIRDPDAAVDSDELGNRGPPSILVRLASALMYLVPWIDIIGLGRMIYHKFPSSLILYAIPGPLVPIYYSSQFAPLIVFFLLFLAIVKNNKLHHFVRFNCMQGVMLDIVSMLFTLLRTYIPAEIRWSYFMDLYDMFSWNICMCTLLYCVFFALWGKYADVPFISESVYLQVDASM</sequence>
<keyword evidence="3 7" id="KW-0812">Transmembrane</keyword>
<evidence type="ECO:0000256" key="4">
    <source>
        <dbReference type="ARBA" id="ARBA00022780"/>
    </source>
</evidence>
<accession>A0AAW1S912</accession>
<evidence type="ECO:0000256" key="7">
    <source>
        <dbReference type="RuleBase" id="RU367003"/>
    </source>
</evidence>
<organism evidence="8 9">
    <name type="scientific">Elliptochloris bilobata</name>
    <dbReference type="NCBI Taxonomy" id="381761"/>
    <lineage>
        <taxon>Eukaryota</taxon>
        <taxon>Viridiplantae</taxon>
        <taxon>Chlorophyta</taxon>
        <taxon>core chlorophytes</taxon>
        <taxon>Trebouxiophyceae</taxon>
        <taxon>Trebouxiophyceae incertae sedis</taxon>
        <taxon>Elliptochloris clade</taxon>
        <taxon>Elliptochloris</taxon>
    </lineage>
</organism>
<keyword evidence="4" id="KW-1001">Plastid inner membrane</keyword>
<evidence type="ECO:0000313" key="8">
    <source>
        <dbReference type="EMBL" id="KAK9842566.1"/>
    </source>
</evidence>
<keyword evidence="6 7" id="KW-0472">Membrane</keyword>
<feature type="transmembrane region" description="Helical" evidence="7">
    <location>
        <begin position="311"/>
        <end position="329"/>
    </location>
</feature>
<evidence type="ECO:0000256" key="6">
    <source>
        <dbReference type="ARBA" id="ARBA00023136"/>
    </source>
</evidence>
<dbReference type="AlphaFoldDB" id="A0AAW1S912"/>
<keyword evidence="9" id="KW-1185">Reference proteome</keyword>
<reference evidence="8 9" key="1">
    <citation type="journal article" date="2024" name="Nat. Commun.">
        <title>Phylogenomics reveals the evolutionary origins of lichenization in chlorophyte algae.</title>
        <authorList>
            <person name="Puginier C."/>
            <person name="Libourel C."/>
            <person name="Otte J."/>
            <person name="Skaloud P."/>
            <person name="Haon M."/>
            <person name="Grisel S."/>
            <person name="Petersen M."/>
            <person name="Berrin J.G."/>
            <person name="Delaux P.M."/>
            <person name="Dal Grande F."/>
            <person name="Keller J."/>
        </authorList>
    </citation>
    <scope>NUCLEOTIDE SEQUENCE [LARGE SCALE GENOMIC DNA]</scope>
    <source>
        <strain evidence="8 9">SAG 245.80</strain>
    </source>
</reference>
<comment type="subcellular location">
    <subcellularLocation>
        <location evidence="1">Plastid</location>
        <location evidence="1">Chloroplast inner membrane</location>
        <topology evidence="1">Multi-pass membrane protein</topology>
    </subcellularLocation>
    <subcellularLocation>
        <location evidence="7">Plastid</location>
        <location evidence="7">Chloroplast membrane</location>
        <topology evidence="7">Multi-pass membrane protein</topology>
    </subcellularLocation>
</comment>
<evidence type="ECO:0000256" key="3">
    <source>
        <dbReference type="ARBA" id="ARBA00022692"/>
    </source>
</evidence>
<keyword evidence="7" id="KW-0150">Chloroplast</keyword>
<dbReference type="Proteomes" id="UP001445335">
    <property type="component" value="Unassembled WGS sequence"/>
</dbReference>
<keyword evidence="7" id="KW-0934">Plastid</keyword>
<evidence type="ECO:0000256" key="2">
    <source>
        <dbReference type="ARBA" id="ARBA00009596"/>
    </source>
</evidence>
<evidence type="ECO:0000256" key="5">
    <source>
        <dbReference type="ARBA" id="ARBA00022989"/>
    </source>
</evidence>
<dbReference type="PANTHER" id="PTHR37952:SF2">
    <property type="entry name" value="PROTEIN CREA"/>
    <property type="match status" value="1"/>
</dbReference>
<gene>
    <name evidence="8" type="ORF">WJX81_006375</name>
</gene>
<evidence type="ECO:0000313" key="9">
    <source>
        <dbReference type="Proteomes" id="UP001445335"/>
    </source>
</evidence>
<evidence type="ECO:0000256" key="1">
    <source>
        <dbReference type="ARBA" id="ARBA00004478"/>
    </source>
</evidence>
<feature type="transmembrane region" description="Helical" evidence="7">
    <location>
        <begin position="242"/>
        <end position="261"/>
    </location>
</feature>
<feature type="transmembrane region" description="Helical" evidence="7">
    <location>
        <begin position="273"/>
        <end position="291"/>
    </location>
</feature>
<proteinExistence type="inferred from homology"/>
<feature type="transmembrane region" description="Helical" evidence="7">
    <location>
        <begin position="198"/>
        <end position="222"/>
    </location>
</feature>
<name>A0AAW1S912_9CHLO</name>
<dbReference type="InterPro" id="IPR010292">
    <property type="entry name" value="Uncharacterised_CreA"/>
</dbReference>
<protein>
    <recommendedName>
        <fullName evidence="7">Protein TIC 20</fullName>
    </recommendedName>
</protein>
<dbReference type="Pfam" id="PF05981">
    <property type="entry name" value="CreA"/>
    <property type="match status" value="1"/>
</dbReference>
<dbReference type="EMBL" id="JALJOU010000007">
    <property type="protein sequence ID" value="KAK9842566.1"/>
    <property type="molecule type" value="Genomic_DNA"/>
</dbReference>
<keyword evidence="5 7" id="KW-1133">Transmembrane helix</keyword>
<comment type="caution">
    <text evidence="8">The sequence shown here is derived from an EMBL/GenBank/DDBJ whole genome shotgun (WGS) entry which is preliminary data.</text>
</comment>